<feature type="region of interest" description="C-terminal hotdog fold" evidence="8">
    <location>
        <begin position="1099"/>
        <end position="1256"/>
    </location>
</feature>
<dbReference type="SUPFAM" id="SSF47336">
    <property type="entry name" value="ACP-like"/>
    <property type="match status" value="1"/>
</dbReference>
<evidence type="ECO:0000313" key="12">
    <source>
        <dbReference type="EMBL" id="RAL06833.1"/>
    </source>
</evidence>
<dbReference type="SMART" id="SM00822">
    <property type="entry name" value="PKS_KR"/>
    <property type="match status" value="1"/>
</dbReference>
<evidence type="ECO:0000256" key="3">
    <source>
        <dbReference type="ARBA" id="ARBA00022679"/>
    </source>
</evidence>
<dbReference type="GO" id="GO:0030639">
    <property type="term" value="P:polyketide biosynthetic process"/>
    <property type="evidence" value="ECO:0007669"/>
    <property type="project" value="UniProtKB-ARBA"/>
</dbReference>
<evidence type="ECO:0000256" key="6">
    <source>
        <dbReference type="ARBA" id="ARBA00023268"/>
    </source>
</evidence>
<dbReference type="Gene3D" id="3.40.366.10">
    <property type="entry name" value="Malonyl-Coenzyme A Acyl Carrier Protein, domain 2"/>
    <property type="match status" value="1"/>
</dbReference>
<dbReference type="Gene3D" id="3.40.50.720">
    <property type="entry name" value="NAD(P)-binding Rossmann-like Domain"/>
    <property type="match status" value="2"/>
</dbReference>
<evidence type="ECO:0000256" key="7">
    <source>
        <dbReference type="ARBA" id="ARBA00023315"/>
    </source>
</evidence>
<dbReference type="SMART" id="SM00825">
    <property type="entry name" value="PKS_KS"/>
    <property type="match status" value="1"/>
</dbReference>
<dbReference type="InterPro" id="IPR036291">
    <property type="entry name" value="NAD(P)-bd_dom_sf"/>
</dbReference>
<dbReference type="InterPro" id="IPR011032">
    <property type="entry name" value="GroES-like_sf"/>
</dbReference>
<dbReference type="Gene3D" id="3.90.180.10">
    <property type="entry name" value="Medium-chain alcohol dehydrogenases, catalytic domain"/>
    <property type="match status" value="1"/>
</dbReference>
<dbReference type="Pfam" id="PF16197">
    <property type="entry name" value="KAsynt_C_assoc"/>
    <property type="match status" value="1"/>
</dbReference>
<dbReference type="Pfam" id="PF00550">
    <property type="entry name" value="PP-binding"/>
    <property type="match status" value="1"/>
</dbReference>
<keyword evidence="1" id="KW-0596">Phosphopantetheine</keyword>
<dbReference type="InterPro" id="IPR049900">
    <property type="entry name" value="PKS_mFAS_DH"/>
</dbReference>
<dbReference type="Pfam" id="PF13602">
    <property type="entry name" value="ADH_zinc_N_2"/>
    <property type="match status" value="1"/>
</dbReference>
<dbReference type="SMART" id="SM00823">
    <property type="entry name" value="PKS_PP"/>
    <property type="match status" value="1"/>
</dbReference>
<sequence length="2552" mass="280766">MADTATSCKPVPIAVVGMGCRFAGGATDPQKLWKLLQQGRSTRSEIPASRFNVNGNYHPNGERLGSMHVRGGQFLDEDPALFDAGFFNMTGEVASCMDPRHRLILEVVYEALEAAGIPLEGVAGSNTAVFGGAMYQDYTDSLHRSPESLPRYMFTGTDKTMFANRVSHFYDLHGPSVTVDTACSTTLTAMHLAIQSLRAGESAIAIVAGANLLLNSNAFITLSNVNVLSPEGISYSFDPRANGYGRGEGVAAIILKTLPHALRDGDPIRLVIRETALNQNGRKVPTIGAPSDEAQEHLIRECYRKAGLDSRETAYVEAHGTGTPTGDPLELAAIAAVFSRAQQPLLVGCMKANIGHTEGASGLASVIKVALALEKRIVPPNATFLKPNMAWLKDKNIQIVSKCQTWPPVDGICRASINNYGFGGANAHAIVERYETMSKPSLREGNSSVQPHGSQAEAEQQGRIYVLSAKDEHSCRRTISRLRAYLCQARPVDEQQFLADMAYTLASRRSKFPWKAACVAESLATLASNLDNGRTQLRRSAEKARLGWVFTGQGAQWYAMGRELIDAYPIFKESLVEGDDHIKSMGARWSILDELRRGELESCVSEAEFTLPLSTAIQIALVRLLWSWNIQPTAITSHSSGEAAAAFAAGALTARAAIGMSYLRGACLPTGLSSASRVKGAMLAVGLGRREVSEYIAQVRDETNHLVVACINSPSSVTVSGDLSAIAQLEKLLNADQIFARRVNITQAFHSEHMRPMADHIRNTLAELLEMDPIDTNKAPRDVIYASPRTGRRLDNLNHLRDPVHWIQCMLEPVEFESAFREMCFDGKRKMQEVDTIIEIGPHGALGGPIKQIMQQLPELAALQVSYLPCLSRRKSALSTMHHLALGLWQDGYTIDLNAVNFPRGKEAALVQVLYDLPTYPWNHQTRYWKEPRISRAARGRNLPVHELIGLKEPLCPPSAHSWQNVLRVSDVPWICDHVLGSRIVFPGAGFISMAIDGLSQLLSPGHDNASLSYILHDVDLAQALMLPADGDEGVDLRLTIRTADHSSLGLREWHTFSIHSITGEKDDWTEHCTGRIRMEVDHDARRGSSIRRTPPPWSRKTTPQDFWASLHSNGICLGPFFQNIVRIERDEQTSWCTLSVADTAAAMPHAHQSRHVVHPTTLDSAFQAAITILPFAGTRMQAAMIPNRVDCVKIHARLASFGAGDKLRAEAKMKDQGPSLLTANVAVFSETDTGAGALIELEGLTFQSLGASLDGYRQGPIQHKSSCSSWHWAPDISLVNLTWLEKTLNSDIHTQEIELQLDLRRCAVHFIRDAVETLTSENIMKMSRHFKKYYSWMQVQLACAASTELGQDSAHWMQDNEEQKQSLRSRVISAGISGEMLCRLGPKLPDILCGDIEPLEMMMDGQLLSRYYLEDFRMGRSNAQASELVRLCCHKNPRSRILEIGGGTGGCTQLVVNALGNTKPVDHYDFTDVSAGFFEAARKRFAEWQDVMEFRKLDIERDPEAQGFQGGSYDVVLASQVLHATSNIRHTLNNVRKLLKPGGRLILVESTNDQLDFFFIFGLLPGWWLSEEPERQSTPSLPSDLWRSVLSDTGFNGVELESRNCNSAEFYMISTIMTTATPDTPASVTDGRAEVTLVHAGSLPPTVWLQNLQLSLRGRSSSLTSIQPLHNISNLEGKICVFLGEVEYPLLDRITNDDFTALTFMLQNSRGALWVSQGATMTSLNPWKALHLGLLRTLRNESNGRRFVSLDLDPSRNPWTAESCHAIATVVHASFFYGAREKDFEFAQRDGFIHVPRALRHLSFNHEGDDEDSIVLRPFQGDRFAVQLNVQTPGLLDSLYFNPCTANAVDSTELSGDWIEVEPRAFGMNFRDIMVAMGQLKKNRVMGFECAGVVTRLSKAVRVGARGPAVGDRVCALMKGHFASSVRTARTNVVQIPDSLSFEQAASIPLAFTTAYISLYTVARLRRGEKVLIHGGAGGVGQAAIILSQLIEAEIFTTAGTQAKREFLIDRFKLEPDHVFSSRDCGFVEGINACTSGNGVDVVLNSLAGSLLQNSFDCLANFGRFVEIGKKDLEQNSRLDMSTFTRNVSFSSVDILYWQEARSLEISRALTEVIRLLEQRRIEMIEPISEYPISAIEKAFRTMQSGKHVGKLVVAVTGKDMVSVRQRRVPIGLKCDASYLIVGGLGAIGRRICELMVDHGARYLIILSRNAHTDSFVAKLQERGCVVRPHSCDVANESQLQAVLQKCREDNMPPVRGIIQAAMVLKDMFVSQMTADDFHTALRPKVQGSWNLHKAVSDVDFFVMLSSVAGVMGNAGQANYAAAGTFQDALAQHRISQGKPAVTIDLGLVKSIGVAAESGRALTERLVRIGLQPMHEAEVLAVLEQALCSCLMSSCSRSTPSAPTPPAVIVTGINTDSGAHWEHVEWMQDARFAGLRYRDSLKNDLSPTPANDDSVRTRLSRVASHQEAIDIVVQAMSQKLMTMFGLADQEMSAQQTLAGMGVDSLVAIELRNWFTAQLNVDISVFQLTKGRTIAEVAEMVVALYNKDPSKE</sequence>
<keyword evidence="5" id="KW-0560">Oxidoreductase</keyword>
<dbReference type="CDD" id="cd00833">
    <property type="entry name" value="PKS"/>
    <property type="match status" value="1"/>
</dbReference>
<dbReference type="EMBL" id="KZ824351">
    <property type="protein sequence ID" value="RAL06833.1"/>
    <property type="molecule type" value="Genomic_DNA"/>
</dbReference>
<evidence type="ECO:0000259" key="10">
    <source>
        <dbReference type="PROSITE" id="PS52004"/>
    </source>
</evidence>
<dbReference type="InterPro" id="IPR009081">
    <property type="entry name" value="PP-bd_ACP"/>
</dbReference>
<dbReference type="Pfam" id="PF21089">
    <property type="entry name" value="PKS_DH_N"/>
    <property type="match status" value="1"/>
</dbReference>
<evidence type="ECO:0000256" key="4">
    <source>
        <dbReference type="ARBA" id="ARBA00022857"/>
    </source>
</evidence>
<dbReference type="STRING" id="1450537.A0A395HH65"/>
<feature type="active site" description="Proton acceptor; for dehydratase activity" evidence="8">
    <location>
        <position position="978"/>
    </location>
</feature>
<dbReference type="InterPro" id="IPR013968">
    <property type="entry name" value="PKS_KR"/>
</dbReference>
<dbReference type="InterPro" id="IPR057326">
    <property type="entry name" value="KR_dom"/>
</dbReference>
<reference evidence="12 13" key="1">
    <citation type="submission" date="2018-02" db="EMBL/GenBank/DDBJ databases">
        <title>The genomes of Aspergillus section Nigri reveals drivers in fungal speciation.</title>
        <authorList>
            <consortium name="DOE Joint Genome Institute"/>
            <person name="Vesth T.C."/>
            <person name="Nybo J."/>
            <person name="Theobald S."/>
            <person name="Brandl J."/>
            <person name="Frisvad J.C."/>
            <person name="Nielsen K.F."/>
            <person name="Lyhne E.K."/>
            <person name="Kogle M.E."/>
            <person name="Kuo A."/>
            <person name="Riley R."/>
            <person name="Clum A."/>
            <person name="Nolan M."/>
            <person name="Lipzen A."/>
            <person name="Salamov A."/>
            <person name="Henrissat B."/>
            <person name="Wiebenga A."/>
            <person name="De vries R.P."/>
            <person name="Grigoriev I.V."/>
            <person name="Mortensen U.H."/>
            <person name="Andersen M.R."/>
            <person name="Baker S.E."/>
        </authorList>
    </citation>
    <scope>NUCLEOTIDE SEQUENCE [LARGE SCALE GENOMIC DNA]</scope>
    <source>
        <strain evidence="12 13">CBS 101889</strain>
    </source>
</reference>
<dbReference type="PROSITE" id="PS00606">
    <property type="entry name" value="KS3_1"/>
    <property type="match status" value="1"/>
</dbReference>
<evidence type="ECO:0000256" key="8">
    <source>
        <dbReference type="PROSITE-ProRule" id="PRU01363"/>
    </source>
</evidence>
<organism evidence="12 13">
    <name type="scientific">Aspergillus homomorphus (strain CBS 101889)</name>
    <dbReference type="NCBI Taxonomy" id="1450537"/>
    <lineage>
        <taxon>Eukaryota</taxon>
        <taxon>Fungi</taxon>
        <taxon>Dikarya</taxon>
        <taxon>Ascomycota</taxon>
        <taxon>Pezizomycotina</taxon>
        <taxon>Eurotiomycetes</taxon>
        <taxon>Eurotiomycetidae</taxon>
        <taxon>Eurotiales</taxon>
        <taxon>Aspergillaceae</taxon>
        <taxon>Aspergillus</taxon>
        <taxon>Aspergillus subgen. Circumdati</taxon>
    </lineage>
</organism>
<feature type="domain" description="Ketosynthase family 3 (KS3)" evidence="10">
    <location>
        <begin position="10"/>
        <end position="433"/>
    </location>
</feature>
<evidence type="ECO:0000259" key="9">
    <source>
        <dbReference type="PROSITE" id="PS50075"/>
    </source>
</evidence>
<dbReference type="PROSITE" id="PS52004">
    <property type="entry name" value="KS3_2"/>
    <property type="match status" value="1"/>
</dbReference>
<feature type="domain" description="Carrier" evidence="9">
    <location>
        <begin position="2468"/>
        <end position="2545"/>
    </location>
</feature>
<dbReference type="InterPro" id="IPR042104">
    <property type="entry name" value="PKS_dehydratase_sf"/>
</dbReference>
<evidence type="ECO:0000256" key="2">
    <source>
        <dbReference type="ARBA" id="ARBA00022553"/>
    </source>
</evidence>
<dbReference type="Pfam" id="PF00109">
    <property type="entry name" value="ketoacyl-synt"/>
    <property type="match status" value="1"/>
</dbReference>
<dbReference type="SUPFAM" id="SSF50129">
    <property type="entry name" value="GroES-like"/>
    <property type="match status" value="1"/>
</dbReference>
<dbReference type="InterPro" id="IPR013154">
    <property type="entry name" value="ADH-like_N"/>
</dbReference>
<dbReference type="PROSITE" id="PS52019">
    <property type="entry name" value="PKS_MFAS_DH"/>
    <property type="match status" value="1"/>
</dbReference>
<dbReference type="InterPro" id="IPR049552">
    <property type="entry name" value="PKS_DH_N"/>
</dbReference>
<dbReference type="InterPro" id="IPR032821">
    <property type="entry name" value="PKS_assoc"/>
</dbReference>
<dbReference type="SMART" id="SM00826">
    <property type="entry name" value="PKS_DH"/>
    <property type="match status" value="1"/>
</dbReference>
<dbReference type="InterPro" id="IPR016039">
    <property type="entry name" value="Thiolase-like"/>
</dbReference>
<dbReference type="PANTHER" id="PTHR43775:SF29">
    <property type="entry name" value="ASPERFURANONE POLYKETIDE SYNTHASE AFOG-RELATED"/>
    <property type="match status" value="1"/>
</dbReference>
<dbReference type="SMART" id="SM00827">
    <property type="entry name" value="PKS_AT"/>
    <property type="match status" value="1"/>
</dbReference>
<dbReference type="Proteomes" id="UP000248961">
    <property type="component" value="Unassembled WGS sequence"/>
</dbReference>
<dbReference type="Pfam" id="PF00698">
    <property type="entry name" value="Acyl_transf_1"/>
    <property type="match status" value="1"/>
</dbReference>
<dbReference type="Gene3D" id="3.10.129.110">
    <property type="entry name" value="Polyketide synthase dehydratase"/>
    <property type="match status" value="1"/>
</dbReference>
<dbReference type="SUPFAM" id="SSF53901">
    <property type="entry name" value="Thiolase-like"/>
    <property type="match status" value="1"/>
</dbReference>
<dbReference type="FunFam" id="3.40.50.720:FF:000209">
    <property type="entry name" value="Polyketide synthase Pks12"/>
    <property type="match status" value="1"/>
</dbReference>
<name>A0A395HH65_ASPHC</name>
<dbReference type="CDD" id="cd05195">
    <property type="entry name" value="enoyl_red"/>
    <property type="match status" value="1"/>
</dbReference>
<dbReference type="SUPFAM" id="SSF55048">
    <property type="entry name" value="Probable ACP-binding domain of malonyl-CoA ACP transacylase"/>
    <property type="match status" value="1"/>
</dbReference>
<dbReference type="Pfam" id="PF23114">
    <property type="entry name" value="NAD-bd_HRPKS_sdrA"/>
    <property type="match status" value="1"/>
</dbReference>
<feature type="active site" description="Proton donor; for dehydratase activity" evidence="8">
    <location>
        <position position="1164"/>
    </location>
</feature>
<dbReference type="Pfam" id="PF02801">
    <property type="entry name" value="Ketoacyl-synt_C"/>
    <property type="match status" value="1"/>
</dbReference>
<evidence type="ECO:0000256" key="1">
    <source>
        <dbReference type="ARBA" id="ARBA00022450"/>
    </source>
</evidence>
<evidence type="ECO:0000313" key="13">
    <source>
        <dbReference type="Proteomes" id="UP000248961"/>
    </source>
</evidence>
<dbReference type="InterPro" id="IPR001227">
    <property type="entry name" value="Ac_transferase_dom_sf"/>
</dbReference>
<dbReference type="InterPro" id="IPR016036">
    <property type="entry name" value="Malonyl_transacylase_ACP-bd"/>
</dbReference>
<dbReference type="InterPro" id="IPR016035">
    <property type="entry name" value="Acyl_Trfase/lysoPLipase"/>
</dbReference>
<dbReference type="GO" id="GO:0004312">
    <property type="term" value="F:fatty acid synthase activity"/>
    <property type="evidence" value="ECO:0007669"/>
    <property type="project" value="TreeGrafter"/>
</dbReference>
<keyword evidence="7" id="KW-0012">Acyltransferase</keyword>
<dbReference type="RefSeq" id="XP_025545987.1">
    <property type="nucleotide sequence ID" value="XM_025699553.1"/>
</dbReference>
<keyword evidence="6" id="KW-0511">Multifunctional enzyme</keyword>
<keyword evidence="4" id="KW-0521">NADP</keyword>
<dbReference type="InterPro" id="IPR029063">
    <property type="entry name" value="SAM-dependent_MTases_sf"/>
</dbReference>
<dbReference type="InterPro" id="IPR020841">
    <property type="entry name" value="PKS_Beta-ketoAc_synthase_dom"/>
</dbReference>
<dbReference type="SUPFAM" id="SSF51735">
    <property type="entry name" value="NAD(P)-binding Rossmann-fold domains"/>
    <property type="match status" value="2"/>
</dbReference>
<dbReference type="InterPro" id="IPR014031">
    <property type="entry name" value="Ketoacyl_synth_C"/>
</dbReference>
<dbReference type="GO" id="GO:0016491">
    <property type="term" value="F:oxidoreductase activity"/>
    <property type="evidence" value="ECO:0007669"/>
    <property type="project" value="UniProtKB-KW"/>
</dbReference>
<evidence type="ECO:0000259" key="11">
    <source>
        <dbReference type="PROSITE" id="PS52019"/>
    </source>
</evidence>
<dbReference type="PROSITE" id="PS50075">
    <property type="entry name" value="CARRIER"/>
    <property type="match status" value="1"/>
</dbReference>
<accession>A0A395HH65</accession>
<dbReference type="SMART" id="SM00829">
    <property type="entry name" value="PKS_ER"/>
    <property type="match status" value="1"/>
</dbReference>
<dbReference type="GO" id="GO:1901336">
    <property type="term" value="P:lactone biosynthetic process"/>
    <property type="evidence" value="ECO:0007669"/>
    <property type="project" value="UniProtKB-ARBA"/>
</dbReference>
<feature type="domain" description="PKS/mFAS DH" evidence="11">
    <location>
        <begin position="946"/>
        <end position="1256"/>
    </location>
</feature>
<dbReference type="InterPro" id="IPR050091">
    <property type="entry name" value="PKS_NRPS_Biosynth_Enz"/>
</dbReference>
<dbReference type="Pfam" id="PF14765">
    <property type="entry name" value="PS-DH"/>
    <property type="match status" value="1"/>
</dbReference>
<dbReference type="SUPFAM" id="SSF53335">
    <property type="entry name" value="S-adenosyl-L-methionine-dependent methyltransferases"/>
    <property type="match status" value="1"/>
</dbReference>
<dbReference type="Gene3D" id="1.10.1200.10">
    <property type="entry name" value="ACP-like"/>
    <property type="match status" value="1"/>
</dbReference>
<dbReference type="InterPro" id="IPR056501">
    <property type="entry name" value="NAD-bd_HRPKS_sdrA"/>
</dbReference>
<dbReference type="Gene3D" id="3.40.47.10">
    <property type="match status" value="1"/>
</dbReference>
<dbReference type="InterPro" id="IPR036736">
    <property type="entry name" value="ACP-like_sf"/>
</dbReference>
<dbReference type="Pfam" id="PF08242">
    <property type="entry name" value="Methyltransf_12"/>
    <property type="match status" value="1"/>
</dbReference>
<proteinExistence type="predicted"/>
<dbReference type="InterPro" id="IPR014030">
    <property type="entry name" value="Ketoacyl_synth_N"/>
</dbReference>
<feature type="region of interest" description="N-terminal hotdog fold" evidence="8">
    <location>
        <begin position="946"/>
        <end position="1084"/>
    </location>
</feature>
<protein>
    <submittedName>
        <fullName evidence="12">Polyketide synthase</fullName>
    </submittedName>
</protein>
<dbReference type="GO" id="GO:0031177">
    <property type="term" value="F:phosphopantetheine binding"/>
    <property type="evidence" value="ECO:0007669"/>
    <property type="project" value="InterPro"/>
</dbReference>
<keyword evidence="3" id="KW-0808">Transferase</keyword>
<dbReference type="PROSITE" id="PS00012">
    <property type="entry name" value="PHOSPHOPANTETHEINE"/>
    <property type="match status" value="1"/>
</dbReference>
<dbReference type="CDD" id="cd02440">
    <property type="entry name" value="AdoMet_MTases"/>
    <property type="match status" value="1"/>
</dbReference>
<dbReference type="InterPro" id="IPR020843">
    <property type="entry name" value="ER"/>
</dbReference>
<keyword evidence="13" id="KW-1185">Reference proteome</keyword>
<dbReference type="PANTHER" id="PTHR43775">
    <property type="entry name" value="FATTY ACID SYNTHASE"/>
    <property type="match status" value="1"/>
</dbReference>
<dbReference type="GO" id="GO:0004315">
    <property type="term" value="F:3-oxoacyl-[acyl-carrier-protein] synthase activity"/>
    <property type="evidence" value="ECO:0007669"/>
    <property type="project" value="InterPro"/>
</dbReference>
<dbReference type="VEuPathDB" id="FungiDB:BO97DRAFT_465653"/>
<dbReference type="InterPro" id="IPR006162">
    <property type="entry name" value="Ppantetheine_attach_site"/>
</dbReference>
<dbReference type="InterPro" id="IPR013217">
    <property type="entry name" value="Methyltransf_12"/>
</dbReference>
<dbReference type="Pfam" id="PF08240">
    <property type="entry name" value="ADH_N"/>
    <property type="match status" value="1"/>
</dbReference>
<dbReference type="GeneID" id="37203842"/>
<dbReference type="SUPFAM" id="SSF52151">
    <property type="entry name" value="FabD/lysophospholipase-like"/>
    <property type="match status" value="1"/>
</dbReference>
<dbReference type="InterPro" id="IPR014043">
    <property type="entry name" value="Acyl_transferase_dom"/>
</dbReference>
<dbReference type="InterPro" id="IPR049551">
    <property type="entry name" value="PKS_DH_C"/>
</dbReference>
<dbReference type="GO" id="GO:0006633">
    <property type="term" value="P:fatty acid biosynthetic process"/>
    <property type="evidence" value="ECO:0007669"/>
    <property type="project" value="InterPro"/>
</dbReference>
<dbReference type="InterPro" id="IPR020807">
    <property type="entry name" value="PKS_DH"/>
</dbReference>
<dbReference type="InterPro" id="IPR018201">
    <property type="entry name" value="Ketoacyl_synth_AS"/>
</dbReference>
<gene>
    <name evidence="12" type="ORF">BO97DRAFT_465653</name>
</gene>
<dbReference type="Gene3D" id="3.30.70.3290">
    <property type="match status" value="1"/>
</dbReference>
<dbReference type="Gene3D" id="3.40.50.150">
    <property type="entry name" value="Vaccinia Virus protein VP39"/>
    <property type="match status" value="1"/>
</dbReference>
<keyword evidence="2" id="KW-0597">Phosphoprotein</keyword>
<dbReference type="Pfam" id="PF08659">
    <property type="entry name" value="KR"/>
    <property type="match status" value="1"/>
</dbReference>
<evidence type="ECO:0000256" key="5">
    <source>
        <dbReference type="ARBA" id="ARBA00023002"/>
    </source>
</evidence>
<dbReference type="InterPro" id="IPR020806">
    <property type="entry name" value="PKS_PP-bd"/>
</dbReference>
<dbReference type="OrthoDB" id="329835at2759"/>